<dbReference type="EMBL" id="JACIDU010000006">
    <property type="protein sequence ID" value="MBB4103246.1"/>
    <property type="molecule type" value="Genomic_DNA"/>
</dbReference>
<keyword evidence="3" id="KW-1185">Reference proteome</keyword>
<dbReference type="Proteomes" id="UP000584824">
    <property type="component" value="Unassembled WGS sequence"/>
</dbReference>
<dbReference type="Gene3D" id="2.60.120.10">
    <property type="entry name" value="Jelly Rolls"/>
    <property type="match status" value="1"/>
</dbReference>
<organism evidence="2 3">
    <name type="scientific">Allorhizobium borbori</name>
    <dbReference type="NCBI Taxonomy" id="485907"/>
    <lineage>
        <taxon>Bacteria</taxon>
        <taxon>Pseudomonadati</taxon>
        <taxon>Pseudomonadota</taxon>
        <taxon>Alphaproteobacteria</taxon>
        <taxon>Hyphomicrobiales</taxon>
        <taxon>Rhizobiaceae</taxon>
        <taxon>Rhizobium/Agrobacterium group</taxon>
        <taxon>Allorhizobium</taxon>
    </lineage>
</organism>
<dbReference type="InterPro" id="IPR025979">
    <property type="entry name" value="ChrR-like_cupin_dom"/>
</dbReference>
<evidence type="ECO:0000313" key="2">
    <source>
        <dbReference type="EMBL" id="MBB4103246.1"/>
    </source>
</evidence>
<proteinExistence type="predicted"/>
<reference evidence="2 3" key="1">
    <citation type="submission" date="2020-08" db="EMBL/GenBank/DDBJ databases">
        <title>Genomic Encyclopedia of Type Strains, Phase IV (KMG-IV): sequencing the most valuable type-strain genomes for metagenomic binning, comparative biology and taxonomic classification.</title>
        <authorList>
            <person name="Goeker M."/>
        </authorList>
    </citation>
    <scope>NUCLEOTIDE SEQUENCE [LARGE SCALE GENOMIC DNA]</scope>
    <source>
        <strain evidence="2 3">DSM 26385</strain>
    </source>
</reference>
<comment type="caution">
    <text evidence="2">The sequence shown here is derived from an EMBL/GenBank/DDBJ whole genome shotgun (WGS) entry which is preliminary data.</text>
</comment>
<gene>
    <name evidence="2" type="ORF">GGQ66_001803</name>
</gene>
<evidence type="ECO:0000313" key="3">
    <source>
        <dbReference type="Proteomes" id="UP000584824"/>
    </source>
</evidence>
<protein>
    <submittedName>
        <fullName evidence="2">Anti-sigma factor ChrR (Cupin superfamily)</fullName>
    </submittedName>
</protein>
<name>A0A7W6K2U4_9HYPH</name>
<dbReference type="InterPro" id="IPR014710">
    <property type="entry name" value="RmlC-like_jellyroll"/>
</dbReference>
<dbReference type="RefSeq" id="WP_183791586.1">
    <property type="nucleotide sequence ID" value="NZ_JACIDU010000006.1"/>
</dbReference>
<accession>A0A7W6K2U4</accession>
<sequence>MTETLHLDDFLQGGWRRYEFEYFREGVEICRLVRGEPELALLRYAPGASVPKHLHMGLETILVLEGSQSDEFGHYGPGALVTNPQGTVHSVSSPEGCVVLIQWTKPVKIL</sequence>
<dbReference type="InterPro" id="IPR011051">
    <property type="entry name" value="RmlC_Cupin_sf"/>
</dbReference>
<dbReference type="Pfam" id="PF12973">
    <property type="entry name" value="Cupin_7"/>
    <property type="match status" value="1"/>
</dbReference>
<evidence type="ECO:0000259" key="1">
    <source>
        <dbReference type="Pfam" id="PF12973"/>
    </source>
</evidence>
<dbReference type="AlphaFoldDB" id="A0A7W6K2U4"/>
<dbReference type="SUPFAM" id="SSF51182">
    <property type="entry name" value="RmlC-like cupins"/>
    <property type="match status" value="1"/>
</dbReference>
<feature type="domain" description="ChrR-like cupin" evidence="1">
    <location>
        <begin position="19"/>
        <end position="101"/>
    </location>
</feature>